<dbReference type="EMBL" id="CAFAAI010000117">
    <property type="protein sequence ID" value="CAB4796789.1"/>
    <property type="molecule type" value="Genomic_DNA"/>
</dbReference>
<dbReference type="AlphaFoldDB" id="A0A6J6XJZ5"/>
<organism evidence="2">
    <name type="scientific">freshwater metagenome</name>
    <dbReference type="NCBI Taxonomy" id="449393"/>
    <lineage>
        <taxon>unclassified sequences</taxon>
        <taxon>metagenomes</taxon>
        <taxon>ecological metagenomes</taxon>
    </lineage>
</organism>
<sequence length="105" mass="12028">MTILVDDPIWHWRGRRWCHLVSDTSVIELNEFAARLDIPRRGFHGDHYDVPEEYRDVVVAAGAEPVSSRELLRRLRSAGLRLSPAQRRERALANNTLADDLSKPA</sequence>
<dbReference type="Pfam" id="PF13223">
    <property type="entry name" value="DUF4031"/>
    <property type="match status" value="1"/>
</dbReference>
<gene>
    <name evidence="2" type="ORF">UFOPK2992_00784</name>
</gene>
<proteinExistence type="predicted"/>
<evidence type="ECO:0000259" key="1">
    <source>
        <dbReference type="Pfam" id="PF13223"/>
    </source>
</evidence>
<feature type="domain" description="DUF4031" evidence="1">
    <location>
        <begin position="3"/>
        <end position="77"/>
    </location>
</feature>
<evidence type="ECO:0000313" key="2">
    <source>
        <dbReference type="EMBL" id="CAB4796789.1"/>
    </source>
</evidence>
<name>A0A6J6XJZ5_9ZZZZ</name>
<accession>A0A6J6XJZ5</accession>
<reference evidence="2" key="1">
    <citation type="submission" date="2020-05" db="EMBL/GenBank/DDBJ databases">
        <authorList>
            <person name="Chiriac C."/>
            <person name="Salcher M."/>
            <person name="Ghai R."/>
            <person name="Kavagutti S V."/>
        </authorList>
    </citation>
    <scope>NUCLEOTIDE SEQUENCE</scope>
</reference>
<dbReference type="InterPro" id="IPR025109">
    <property type="entry name" value="DUF4031"/>
</dbReference>
<protein>
    <submittedName>
        <fullName evidence="2">Unannotated protein</fullName>
    </submittedName>
</protein>